<sequence length="36" mass="4547">MFFEPFMAVLLSSRLHHMDIYHPKAYWDYYIRFLHA</sequence>
<reference evidence="1" key="2">
    <citation type="journal article" date="2015" name="Data Brief">
        <title>Shoot transcriptome of the giant reed, Arundo donax.</title>
        <authorList>
            <person name="Barrero R.A."/>
            <person name="Guerrero F.D."/>
            <person name="Moolhuijzen P."/>
            <person name="Goolsby J.A."/>
            <person name="Tidwell J."/>
            <person name="Bellgard S.E."/>
            <person name="Bellgard M.I."/>
        </authorList>
    </citation>
    <scope>NUCLEOTIDE SEQUENCE</scope>
    <source>
        <tissue evidence="1">Shoot tissue taken approximately 20 cm above the soil surface</tissue>
    </source>
</reference>
<evidence type="ECO:0000313" key="1">
    <source>
        <dbReference type="EMBL" id="JAD23631.1"/>
    </source>
</evidence>
<organism evidence="1">
    <name type="scientific">Arundo donax</name>
    <name type="common">Giant reed</name>
    <name type="synonym">Donax arundinaceus</name>
    <dbReference type="NCBI Taxonomy" id="35708"/>
    <lineage>
        <taxon>Eukaryota</taxon>
        <taxon>Viridiplantae</taxon>
        <taxon>Streptophyta</taxon>
        <taxon>Embryophyta</taxon>
        <taxon>Tracheophyta</taxon>
        <taxon>Spermatophyta</taxon>
        <taxon>Magnoliopsida</taxon>
        <taxon>Liliopsida</taxon>
        <taxon>Poales</taxon>
        <taxon>Poaceae</taxon>
        <taxon>PACMAD clade</taxon>
        <taxon>Arundinoideae</taxon>
        <taxon>Arundineae</taxon>
        <taxon>Arundo</taxon>
    </lineage>
</organism>
<dbReference type="AlphaFoldDB" id="A0A0A8YCE0"/>
<proteinExistence type="predicted"/>
<name>A0A0A8YCE0_ARUDO</name>
<accession>A0A0A8YCE0</accession>
<dbReference type="EMBL" id="GBRH01274264">
    <property type="protein sequence ID" value="JAD23631.1"/>
    <property type="molecule type" value="Transcribed_RNA"/>
</dbReference>
<reference evidence="1" key="1">
    <citation type="submission" date="2014-09" db="EMBL/GenBank/DDBJ databases">
        <authorList>
            <person name="Magalhaes I.L.F."/>
            <person name="Oliveira U."/>
            <person name="Santos F.R."/>
            <person name="Vidigal T.H.D.A."/>
            <person name="Brescovit A.D."/>
            <person name="Santos A.J."/>
        </authorList>
    </citation>
    <scope>NUCLEOTIDE SEQUENCE</scope>
    <source>
        <tissue evidence="1">Shoot tissue taken approximately 20 cm above the soil surface</tissue>
    </source>
</reference>
<protein>
    <submittedName>
        <fullName evidence="1">Uncharacterized protein</fullName>
    </submittedName>
</protein>